<evidence type="ECO:0008006" key="2">
    <source>
        <dbReference type="Google" id="ProtNLM"/>
    </source>
</evidence>
<protein>
    <recommendedName>
        <fullName evidence="2">Phosphoglycerate mutase family protein</fullName>
    </recommendedName>
</protein>
<gene>
    <name evidence="1" type="ORF">EVA_02009</name>
</gene>
<dbReference type="GO" id="GO:0003824">
    <property type="term" value="F:catalytic activity"/>
    <property type="evidence" value="ECO:0007669"/>
    <property type="project" value="InterPro"/>
</dbReference>
<dbReference type="EMBL" id="AMCI01000296">
    <property type="protein sequence ID" value="EJX09902.1"/>
    <property type="molecule type" value="Genomic_DNA"/>
</dbReference>
<comment type="caution">
    <text evidence="1">The sequence shown here is derived from an EMBL/GenBank/DDBJ whole genome shotgun (WGS) entry which is preliminary data.</text>
</comment>
<reference evidence="1" key="1">
    <citation type="journal article" date="2012" name="PLoS ONE">
        <title>Gene sets for utilization of primary and secondary nutrition supplies in the distal gut of endangered iberian lynx.</title>
        <authorList>
            <person name="Alcaide M."/>
            <person name="Messina E."/>
            <person name="Richter M."/>
            <person name="Bargiela R."/>
            <person name="Peplies J."/>
            <person name="Huws S.A."/>
            <person name="Newbold C.J."/>
            <person name="Golyshin P.N."/>
            <person name="Simon M.A."/>
            <person name="Lopez G."/>
            <person name="Yakimov M.M."/>
            <person name="Ferrer M."/>
        </authorList>
    </citation>
    <scope>NUCLEOTIDE SEQUENCE</scope>
</reference>
<dbReference type="PROSITE" id="PS00175">
    <property type="entry name" value="PG_MUTASE"/>
    <property type="match status" value="1"/>
</dbReference>
<dbReference type="InterPro" id="IPR001345">
    <property type="entry name" value="PG/BPGM_mutase_AS"/>
</dbReference>
<organism evidence="1">
    <name type="scientific">gut metagenome</name>
    <dbReference type="NCBI Taxonomy" id="749906"/>
    <lineage>
        <taxon>unclassified sequences</taxon>
        <taxon>metagenomes</taxon>
        <taxon>organismal metagenomes</taxon>
    </lineage>
</organism>
<evidence type="ECO:0000313" key="1">
    <source>
        <dbReference type="EMBL" id="EJX09902.1"/>
    </source>
</evidence>
<accession>J9GP05</accession>
<dbReference type="AlphaFoldDB" id="J9GP05"/>
<sequence length="45" mass="5311">MKPRRIILIRHGECHANTDECKFATEPDYTIELTEKALSRPVRRD</sequence>
<name>J9GP05_9ZZZZ</name>
<proteinExistence type="predicted"/>